<name>A0A4Y2JQ69_ARAVE</name>
<comment type="subcellular location">
    <subcellularLocation>
        <location evidence="1">Nucleus</location>
    </subcellularLocation>
</comment>
<evidence type="ECO:0000313" key="4">
    <source>
        <dbReference type="Proteomes" id="UP000499080"/>
    </source>
</evidence>
<dbReference type="InterPro" id="IPR052338">
    <property type="entry name" value="Transposase_5"/>
</dbReference>
<dbReference type="OrthoDB" id="5988968at2759"/>
<organism evidence="3 4">
    <name type="scientific">Araneus ventricosus</name>
    <name type="common">Orbweaver spider</name>
    <name type="synonym">Epeira ventricosa</name>
    <dbReference type="NCBI Taxonomy" id="182803"/>
    <lineage>
        <taxon>Eukaryota</taxon>
        <taxon>Metazoa</taxon>
        <taxon>Ecdysozoa</taxon>
        <taxon>Arthropoda</taxon>
        <taxon>Chelicerata</taxon>
        <taxon>Arachnida</taxon>
        <taxon>Araneae</taxon>
        <taxon>Araneomorphae</taxon>
        <taxon>Entelegynae</taxon>
        <taxon>Araneoidea</taxon>
        <taxon>Araneidae</taxon>
        <taxon>Araneus</taxon>
    </lineage>
</organism>
<dbReference type="GO" id="GO:0003677">
    <property type="term" value="F:DNA binding"/>
    <property type="evidence" value="ECO:0007669"/>
    <property type="project" value="InterPro"/>
</dbReference>
<dbReference type="GO" id="GO:0006313">
    <property type="term" value="P:DNA transposition"/>
    <property type="evidence" value="ECO:0007669"/>
    <property type="project" value="InterPro"/>
</dbReference>
<dbReference type="Gene3D" id="3.30.420.10">
    <property type="entry name" value="Ribonuclease H-like superfamily/Ribonuclease H"/>
    <property type="match status" value="1"/>
</dbReference>
<dbReference type="AlphaFoldDB" id="A0A4Y2JQ69"/>
<dbReference type="InterPro" id="IPR036397">
    <property type="entry name" value="RNaseH_sf"/>
</dbReference>
<dbReference type="GO" id="GO:0015074">
    <property type="term" value="P:DNA integration"/>
    <property type="evidence" value="ECO:0007669"/>
    <property type="project" value="InterPro"/>
</dbReference>
<sequence>MFHHSSGKSVRNIAKLVLSHCTVQYAIKRFKEENWIENKVREGRPVKLTKRDQRFIIRKCVKNSRLNALKVSTEFNEKFSTSISPESVRRVLRAAGLNGRSVRRKFFVSAKNRKLRLSFAKSMVNKPETYWNNVLFADEIKFNIFGFDGRIKVWRRRNEELNLKNLVGTVKYVSGGVLVWGCMSASGLGNLVFIHDIMNHALYLNILRDNLKLSAKNLDIGKNLFFFHDNDPKHTALNFRLWCLYNCPENLKTPPKSPDLNPIEHICRELEGKVQKRDIKTKSELKTVIMEEWMNIDAEITKK</sequence>
<gene>
    <name evidence="3" type="primary">tc1a_15</name>
    <name evidence="3" type="ORF">AVEN_45499_1</name>
</gene>
<evidence type="ECO:0000256" key="1">
    <source>
        <dbReference type="ARBA" id="ARBA00004123"/>
    </source>
</evidence>
<dbReference type="InterPro" id="IPR009057">
    <property type="entry name" value="Homeodomain-like_sf"/>
</dbReference>
<reference evidence="3 4" key="1">
    <citation type="journal article" date="2019" name="Sci. Rep.">
        <title>Orb-weaving spider Araneus ventricosus genome elucidates the spidroin gene catalogue.</title>
        <authorList>
            <person name="Kono N."/>
            <person name="Nakamura H."/>
            <person name="Ohtoshi R."/>
            <person name="Moran D.A.P."/>
            <person name="Shinohara A."/>
            <person name="Yoshida Y."/>
            <person name="Fujiwara M."/>
            <person name="Mori M."/>
            <person name="Tomita M."/>
            <person name="Arakawa K."/>
        </authorList>
    </citation>
    <scope>NUCLEOTIDE SEQUENCE [LARGE SCALE GENOMIC DNA]</scope>
</reference>
<dbReference type="Pfam" id="PF01498">
    <property type="entry name" value="HTH_Tnp_Tc3_2"/>
    <property type="match status" value="1"/>
</dbReference>
<comment type="caution">
    <text evidence="3">The sequence shown here is derived from an EMBL/GenBank/DDBJ whole genome shotgun (WGS) entry which is preliminary data.</text>
</comment>
<dbReference type="PANTHER" id="PTHR23022:SF135">
    <property type="entry name" value="SI:DKEY-77F5.3"/>
    <property type="match status" value="1"/>
</dbReference>
<dbReference type="SUPFAM" id="SSF46689">
    <property type="entry name" value="Homeodomain-like"/>
    <property type="match status" value="1"/>
</dbReference>
<feature type="domain" description="Transposase Tc1-like" evidence="2">
    <location>
        <begin position="54"/>
        <end position="125"/>
    </location>
</feature>
<dbReference type="GO" id="GO:0005634">
    <property type="term" value="C:nucleus"/>
    <property type="evidence" value="ECO:0007669"/>
    <property type="project" value="UniProtKB-SubCell"/>
</dbReference>
<dbReference type="Proteomes" id="UP000499080">
    <property type="component" value="Unassembled WGS sequence"/>
</dbReference>
<proteinExistence type="predicted"/>
<evidence type="ECO:0000313" key="3">
    <source>
        <dbReference type="EMBL" id="GBM91286.1"/>
    </source>
</evidence>
<accession>A0A4Y2JQ69</accession>
<evidence type="ECO:0000259" key="2">
    <source>
        <dbReference type="Pfam" id="PF01498"/>
    </source>
</evidence>
<dbReference type="EMBL" id="BGPR01003691">
    <property type="protein sequence ID" value="GBM91286.1"/>
    <property type="molecule type" value="Genomic_DNA"/>
</dbReference>
<dbReference type="InterPro" id="IPR002492">
    <property type="entry name" value="Transposase_Tc1-like"/>
</dbReference>
<protein>
    <submittedName>
        <fullName evidence="3">Transposable element Tc1 transposase</fullName>
    </submittedName>
</protein>
<keyword evidence="4" id="KW-1185">Reference proteome</keyword>
<dbReference type="PANTHER" id="PTHR23022">
    <property type="entry name" value="TRANSPOSABLE ELEMENT-RELATED"/>
    <property type="match status" value="1"/>
</dbReference>